<keyword evidence="2" id="KW-1185">Reference proteome</keyword>
<accession>A0A9W8ZAR7</accession>
<gene>
    <name evidence="1" type="ORF">N0V91_007797</name>
</gene>
<dbReference type="Proteomes" id="UP001140510">
    <property type="component" value="Unassembled WGS sequence"/>
</dbReference>
<reference evidence="1" key="1">
    <citation type="submission" date="2022-10" db="EMBL/GenBank/DDBJ databases">
        <title>Tapping the CABI collections for fungal endophytes: first genome assemblies for Collariella, Neodidymelliopsis, Ascochyta clinopodiicola, Didymella pomorum, Didymosphaeria variabile, Neocosmospora piperis and Neocucurbitaria cava.</title>
        <authorList>
            <person name="Hill R."/>
        </authorList>
    </citation>
    <scope>NUCLEOTIDE SEQUENCE</scope>
    <source>
        <strain evidence="1">IMI 355091</strain>
    </source>
</reference>
<organism evidence="1 2">
    <name type="scientific">Didymella pomorum</name>
    <dbReference type="NCBI Taxonomy" id="749634"/>
    <lineage>
        <taxon>Eukaryota</taxon>
        <taxon>Fungi</taxon>
        <taxon>Dikarya</taxon>
        <taxon>Ascomycota</taxon>
        <taxon>Pezizomycotina</taxon>
        <taxon>Dothideomycetes</taxon>
        <taxon>Pleosporomycetidae</taxon>
        <taxon>Pleosporales</taxon>
        <taxon>Pleosporineae</taxon>
        <taxon>Didymellaceae</taxon>
        <taxon>Didymella</taxon>
    </lineage>
</organism>
<evidence type="ECO:0000313" key="1">
    <source>
        <dbReference type="EMBL" id="KAJ4401625.1"/>
    </source>
</evidence>
<protein>
    <submittedName>
        <fullName evidence="1">Uncharacterized protein</fullName>
    </submittedName>
</protein>
<proteinExistence type="predicted"/>
<evidence type="ECO:0000313" key="2">
    <source>
        <dbReference type="Proteomes" id="UP001140510"/>
    </source>
</evidence>
<comment type="caution">
    <text evidence="1">The sequence shown here is derived from an EMBL/GenBank/DDBJ whole genome shotgun (WGS) entry which is preliminary data.</text>
</comment>
<name>A0A9W8ZAR7_9PLEO</name>
<dbReference type="OrthoDB" id="3798004at2759"/>
<sequence length="214" mass="24729">MFNSHPDLPIIKSLQDQSLFFNRLPPEIRNKIYTYVFIRDTSVYTRWQTGEMWQVEWPQLDSEYMYTKVRSEFNKLEEDLVFDADALGAIDGVDLCGCGCGDVSWTAANLIQEGGRRVRVHIVFCTRAEQYAYDPSWDKYHEVKLIPGTAPESSVIAERAGVRYEPDEEYWEGMRRKNGNLGTWCRGLWKRAMAFENESYSRLTGQGGQAVDLV</sequence>
<dbReference type="EMBL" id="JAPEVA010000071">
    <property type="protein sequence ID" value="KAJ4401625.1"/>
    <property type="molecule type" value="Genomic_DNA"/>
</dbReference>
<dbReference type="AlphaFoldDB" id="A0A9W8ZAR7"/>